<sequence>MIENSTEDVHELAGRLTSACQEAGLDAQQQGPTRIYVHVPGTSNHLAEIITAKPDENERLCWWWSWDKPICGAEEIDKAVRLIKKVISVPLPPKR</sequence>
<evidence type="ECO:0000313" key="2">
    <source>
        <dbReference type="Proteomes" id="UP001500212"/>
    </source>
</evidence>
<protein>
    <submittedName>
        <fullName evidence="1">Uncharacterized protein</fullName>
    </submittedName>
</protein>
<dbReference type="RefSeq" id="WP_345353029.1">
    <property type="nucleotide sequence ID" value="NZ_BAABHJ010000005.1"/>
</dbReference>
<evidence type="ECO:0000313" key="1">
    <source>
        <dbReference type="EMBL" id="GAA4606686.1"/>
    </source>
</evidence>
<organism evidence="1 2">
    <name type="scientific">Actinoallomurus liliacearum</name>
    <dbReference type="NCBI Taxonomy" id="1080073"/>
    <lineage>
        <taxon>Bacteria</taxon>
        <taxon>Bacillati</taxon>
        <taxon>Actinomycetota</taxon>
        <taxon>Actinomycetes</taxon>
        <taxon>Streptosporangiales</taxon>
        <taxon>Thermomonosporaceae</taxon>
        <taxon>Actinoallomurus</taxon>
    </lineage>
</organism>
<comment type="caution">
    <text evidence="1">The sequence shown here is derived from an EMBL/GenBank/DDBJ whole genome shotgun (WGS) entry which is preliminary data.</text>
</comment>
<dbReference type="Proteomes" id="UP001500212">
    <property type="component" value="Unassembled WGS sequence"/>
</dbReference>
<keyword evidence="2" id="KW-1185">Reference proteome</keyword>
<dbReference type="EMBL" id="BAABHJ010000005">
    <property type="protein sequence ID" value="GAA4606686.1"/>
    <property type="molecule type" value="Genomic_DNA"/>
</dbReference>
<proteinExistence type="predicted"/>
<gene>
    <name evidence="1" type="ORF">GCM10023195_24460</name>
</gene>
<reference evidence="2" key="1">
    <citation type="journal article" date="2019" name="Int. J. Syst. Evol. Microbiol.">
        <title>The Global Catalogue of Microorganisms (GCM) 10K type strain sequencing project: providing services to taxonomists for standard genome sequencing and annotation.</title>
        <authorList>
            <consortium name="The Broad Institute Genomics Platform"/>
            <consortium name="The Broad Institute Genome Sequencing Center for Infectious Disease"/>
            <person name="Wu L."/>
            <person name="Ma J."/>
        </authorList>
    </citation>
    <scope>NUCLEOTIDE SEQUENCE [LARGE SCALE GENOMIC DNA]</scope>
    <source>
        <strain evidence="2">JCM 17938</strain>
    </source>
</reference>
<name>A0ABP8TFA8_9ACTN</name>
<accession>A0ABP8TFA8</accession>